<comment type="subcellular location">
    <subcellularLocation>
        <location evidence="1">Mitochondrion inner membrane</location>
        <topology evidence="1">Peripheral membrane protein</topology>
        <orientation evidence="1">Intermembrane side</orientation>
    </subcellularLocation>
    <subcellularLocation>
        <location evidence="10">Mitochondrion outer membrane</location>
        <topology evidence="10">Peripheral membrane protein</topology>
        <orientation evidence="10">Intermembrane side</orientation>
    </subcellularLocation>
</comment>
<dbReference type="VEuPathDB" id="FungiDB:MSYG_1165"/>
<evidence type="ECO:0000256" key="4">
    <source>
        <dbReference type="ARBA" id="ARBA00022787"/>
    </source>
</evidence>
<accession>A0A1M8A322</accession>
<dbReference type="GO" id="GO:0005743">
    <property type="term" value="C:mitochondrial inner membrane"/>
    <property type="evidence" value="ECO:0007669"/>
    <property type="project" value="UniProtKB-SubCell"/>
</dbReference>
<keyword evidence="8" id="KW-0472">Membrane</keyword>
<dbReference type="PANTHER" id="PTHR12497:SF0">
    <property type="entry name" value="TAFAZZIN"/>
    <property type="match status" value="1"/>
</dbReference>
<evidence type="ECO:0000259" key="13">
    <source>
        <dbReference type="SMART" id="SM00563"/>
    </source>
</evidence>
<dbReference type="InterPro" id="IPR002123">
    <property type="entry name" value="Plipid/glycerol_acylTrfase"/>
</dbReference>
<evidence type="ECO:0000256" key="6">
    <source>
        <dbReference type="ARBA" id="ARBA00023098"/>
    </source>
</evidence>
<dbReference type="Pfam" id="PF01553">
    <property type="entry name" value="Acyltransferase"/>
    <property type="match status" value="1"/>
</dbReference>
<dbReference type="CDD" id="cd07989">
    <property type="entry name" value="LPLAT_AGPAT-like"/>
    <property type="match status" value="1"/>
</dbReference>
<dbReference type="OMA" id="EIMFTNP"/>
<evidence type="ECO:0000256" key="9">
    <source>
        <dbReference type="ARBA" id="ARBA00023315"/>
    </source>
</evidence>
<evidence type="ECO:0000256" key="7">
    <source>
        <dbReference type="ARBA" id="ARBA00023128"/>
    </source>
</evidence>
<dbReference type="SUPFAM" id="SSF69593">
    <property type="entry name" value="Glycerol-3-phosphate (1)-acyltransferase"/>
    <property type="match status" value="1"/>
</dbReference>
<keyword evidence="6" id="KW-0443">Lipid metabolism</keyword>
<evidence type="ECO:0000256" key="8">
    <source>
        <dbReference type="ARBA" id="ARBA00023136"/>
    </source>
</evidence>
<evidence type="ECO:0000256" key="2">
    <source>
        <dbReference type="ARBA" id="ARBA00010524"/>
    </source>
</evidence>
<dbReference type="GO" id="GO:0007007">
    <property type="term" value="P:inner mitochondrial membrane organization"/>
    <property type="evidence" value="ECO:0007669"/>
    <property type="project" value="TreeGrafter"/>
</dbReference>
<evidence type="ECO:0000256" key="5">
    <source>
        <dbReference type="ARBA" id="ARBA00022792"/>
    </source>
</evidence>
<evidence type="ECO:0000313" key="15">
    <source>
        <dbReference type="Proteomes" id="UP000186303"/>
    </source>
</evidence>
<dbReference type="PANTHER" id="PTHR12497">
    <property type="entry name" value="TAZ PROTEIN TAFAZZIN"/>
    <property type="match status" value="1"/>
</dbReference>
<evidence type="ECO:0000313" key="14">
    <source>
        <dbReference type="EMBL" id="SHO76826.1"/>
    </source>
</evidence>
<dbReference type="PRINTS" id="PR00979">
    <property type="entry name" value="TAFAZZIN"/>
</dbReference>
<dbReference type="GO" id="GO:0035965">
    <property type="term" value="P:cardiolipin acyl-chain remodeling"/>
    <property type="evidence" value="ECO:0007669"/>
    <property type="project" value="TreeGrafter"/>
</dbReference>
<keyword evidence="4" id="KW-1000">Mitochondrion outer membrane</keyword>
<proteinExistence type="inferred from homology"/>
<dbReference type="GO" id="GO:0047184">
    <property type="term" value="F:1-acylglycerophosphocholine O-acyltransferase activity"/>
    <property type="evidence" value="ECO:0007669"/>
    <property type="project" value="TreeGrafter"/>
</dbReference>
<sequence length="291" mass="32852">MPLVLRAVAALSRAYLRLGCRSVRVAGLDKFLRLLDDPERRAAGRGLLTYANHISVLDEPLMWGVLPPPYFRDPRSVRWSLGASDIIFKNDFCRWFFRHGQTLEVVRGAGIFQRSLHEALARLAEGQWVHLFPEGYVNLTRSTRMRRFKWGVSRLVLEAPHTPLVVPIWLMGMDQVMPHPRAHPRWLPRPGADIGITFGDPVDVSTFVQAYQQWRAAPAAAVPAFDVDAPSEHLYRDTPLRPDDAPGYAHIRSCLAAHLRTHLARVGSETRREWGLGEGEGTLAHRPDQGV</sequence>
<dbReference type="STRING" id="1230383.A0A1M8A322"/>
<dbReference type="Proteomes" id="UP000186303">
    <property type="component" value="Chromosome 2"/>
</dbReference>
<reference evidence="15" key="1">
    <citation type="journal article" date="2017" name="Nucleic Acids Res.">
        <title>Proteogenomics produces comprehensive and highly accurate protein-coding gene annotation in a complete genome assembly of Malassezia sympodialis.</title>
        <authorList>
            <person name="Zhu Y."/>
            <person name="Engstroem P.G."/>
            <person name="Tellgren-Roth C."/>
            <person name="Baudo C.D."/>
            <person name="Kennell J.C."/>
            <person name="Sun S."/>
            <person name="Billmyre R.B."/>
            <person name="Schroeder M.S."/>
            <person name="Andersson A."/>
            <person name="Holm T."/>
            <person name="Sigurgeirsson B."/>
            <person name="Wu G."/>
            <person name="Sankaranarayanan S.R."/>
            <person name="Siddharthan R."/>
            <person name="Sanyal K."/>
            <person name="Lundeberg J."/>
            <person name="Nystedt B."/>
            <person name="Boekhout T."/>
            <person name="Dawson T.L. Jr."/>
            <person name="Heitman J."/>
            <person name="Scheynius A."/>
            <person name="Lehtioe J."/>
        </authorList>
    </citation>
    <scope>NUCLEOTIDE SEQUENCE [LARGE SCALE GENOMIC DNA]</scope>
    <source>
        <strain evidence="15">ATCC 42132</strain>
    </source>
</reference>
<comment type="catalytic activity">
    <reaction evidence="11">
        <text>1'-[1,2-diacyl-sn-glycero-3-phospho],3'-[1-acyl-sn-glycero-3-phospho]-glycerol + a 1,2-diacyl-sn-glycero-3-phosphocholine = a cardiolipin + a 1-acyl-sn-glycero-3-phosphocholine</text>
        <dbReference type="Rhea" id="RHEA:33731"/>
        <dbReference type="ChEBI" id="CHEBI:57643"/>
        <dbReference type="ChEBI" id="CHEBI:58168"/>
        <dbReference type="ChEBI" id="CHEBI:62237"/>
        <dbReference type="ChEBI" id="CHEBI:64743"/>
    </reaction>
    <physiologicalReaction direction="left-to-right" evidence="11">
        <dbReference type="Rhea" id="RHEA:33732"/>
    </physiologicalReaction>
    <physiologicalReaction direction="right-to-left" evidence="11">
        <dbReference type="Rhea" id="RHEA:33733"/>
    </physiologicalReaction>
</comment>
<feature type="domain" description="Phospholipid/glycerol acyltransferase" evidence="13">
    <location>
        <begin position="47"/>
        <end position="173"/>
    </location>
</feature>
<gene>
    <name evidence="14" type="ORF">MSYG_1165</name>
</gene>
<dbReference type="AlphaFoldDB" id="A0A1M8A322"/>
<evidence type="ECO:0000256" key="1">
    <source>
        <dbReference type="ARBA" id="ARBA00004137"/>
    </source>
</evidence>
<dbReference type="GO" id="GO:0005741">
    <property type="term" value="C:mitochondrial outer membrane"/>
    <property type="evidence" value="ECO:0007669"/>
    <property type="project" value="UniProtKB-SubCell"/>
</dbReference>
<keyword evidence="15" id="KW-1185">Reference proteome</keyword>
<dbReference type="SMART" id="SM00563">
    <property type="entry name" value="PlsC"/>
    <property type="match status" value="1"/>
</dbReference>
<dbReference type="OrthoDB" id="193467at2759"/>
<organism evidence="14 15">
    <name type="scientific">Malassezia sympodialis (strain ATCC 42132)</name>
    <name type="common">Atopic eczema-associated yeast</name>
    <dbReference type="NCBI Taxonomy" id="1230383"/>
    <lineage>
        <taxon>Eukaryota</taxon>
        <taxon>Fungi</taxon>
        <taxon>Dikarya</taxon>
        <taxon>Basidiomycota</taxon>
        <taxon>Ustilaginomycotina</taxon>
        <taxon>Malasseziomycetes</taxon>
        <taxon>Malasseziales</taxon>
        <taxon>Malasseziaceae</taxon>
        <taxon>Malassezia</taxon>
    </lineage>
</organism>
<dbReference type="EMBL" id="LT671822">
    <property type="protein sequence ID" value="SHO76826.1"/>
    <property type="molecule type" value="Genomic_DNA"/>
</dbReference>
<keyword evidence="9 14" id="KW-0012">Acyltransferase</keyword>
<evidence type="ECO:0000256" key="11">
    <source>
        <dbReference type="ARBA" id="ARBA00047906"/>
    </source>
</evidence>
<name>A0A1M8A322_MALS4</name>
<dbReference type="InterPro" id="IPR000872">
    <property type="entry name" value="Tafazzin"/>
</dbReference>
<keyword evidence="5" id="KW-0999">Mitochondrion inner membrane</keyword>
<evidence type="ECO:0000256" key="10">
    <source>
        <dbReference type="ARBA" id="ARBA00024323"/>
    </source>
</evidence>
<protein>
    <recommendedName>
        <fullName evidence="12">Tafazzin family protein</fullName>
    </recommendedName>
</protein>
<keyword evidence="7" id="KW-0496">Mitochondrion</keyword>
<evidence type="ECO:0000256" key="12">
    <source>
        <dbReference type="RuleBase" id="RU365062"/>
    </source>
</evidence>
<comment type="similarity">
    <text evidence="2 12">Belongs to the taffazin family.</text>
</comment>
<keyword evidence="3 14" id="KW-0808">Transferase</keyword>
<evidence type="ECO:0000256" key="3">
    <source>
        <dbReference type="ARBA" id="ARBA00022679"/>
    </source>
</evidence>